<sequence>MITGWKDLPNEIRRNIFNYIENIDTMASLDKTVYKCINRDFKEMCYRDGIYRFNQETWATAFSLTQYRAFYSFESSVFNCPYTGKVVFYLKPHHVILSHIDFSHLKFE</sequence>
<protein>
    <recommendedName>
        <fullName evidence="3">F-box domain-containing protein</fullName>
    </recommendedName>
</protein>
<dbReference type="AlphaFoldDB" id="A0A811LGZ6"/>
<name>A0A811LGZ6_9BILA</name>
<organism evidence="1 2">
    <name type="scientific">Bursaphelenchus okinawaensis</name>
    <dbReference type="NCBI Taxonomy" id="465554"/>
    <lineage>
        <taxon>Eukaryota</taxon>
        <taxon>Metazoa</taxon>
        <taxon>Ecdysozoa</taxon>
        <taxon>Nematoda</taxon>
        <taxon>Chromadorea</taxon>
        <taxon>Rhabditida</taxon>
        <taxon>Tylenchina</taxon>
        <taxon>Tylenchomorpha</taxon>
        <taxon>Aphelenchoidea</taxon>
        <taxon>Aphelenchoididae</taxon>
        <taxon>Bursaphelenchus</taxon>
    </lineage>
</organism>
<comment type="caution">
    <text evidence="1">The sequence shown here is derived from an EMBL/GenBank/DDBJ whole genome shotgun (WGS) entry which is preliminary data.</text>
</comment>
<proteinExistence type="predicted"/>
<dbReference type="EMBL" id="CAJFCW020000006">
    <property type="protein sequence ID" value="CAG9123257.1"/>
    <property type="molecule type" value="Genomic_DNA"/>
</dbReference>
<dbReference type="EMBL" id="CAJFDH010000006">
    <property type="protein sequence ID" value="CAD5227460.1"/>
    <property type="molecule type" value="Genomic_DNA"/>
</dbReference>
<keyword evidence="2" id="KW-1185">Reference proteome</keyword>
<gene>
    <name evidence="1" type="ORF">BOKJ2_LOCUS12184</name>
</gene>
<accession>A0A811LGZ6</accession>
<dbReference type="Proteomes" id="UP000614601">
    <property type="component" value="Unassembled WGS sequence"/>
</dbReference>
<evidence type="ECO:0000313" key="2">
    <source>
        <dbReference type="Proteomes" id="UP000614601"/>
    </source>
</evidence>
<evidence type="ECO:0000313" key="1">
    <source>
        <dbReference type="EMBL" id="CAD5227460.1"/>
    </source>
</evidence>
<reference evidence="1" key="1">
    <citation type="submission" date="2020-09" db="EMBL/GenBank/DDBJ databases">
        <authorList>
            <person name="Kikuchi T."/>
        </authorList>
    </citation>
    <scope>NUCLEOTIDE SEQUENCE</scope>
    <source>
        <strain evidence="1">SH1</strain>
    </source>
</reference>
<dbReference type="Proteomes" id="UP000783686">
    <property type="component" value="Unassembled WGS sequence"/>
</dbReference>
<evidence type="ECO:0008006" key="3">
    <source>
        <dbReference type="Google" id="ProtNLM"/>
    </source>
</evidence>